<dbReference type="InterPro" id="IPR036428">
    <property type="entry name" value="PCD_sf"/>
</dbReference>
<keyword evidence="3 4" id="KW-0456">Lyase</keyword>
<dbReference type="EC" id="4.2.1.96" evidence="4"/>
<protein>
    <recommendedName>
        <fullName evidence="4">Putative pterin-4-alpha-carbinolamine dehydratase</fullName>
        <shortName evidence="4">PHS</shortName>
        <ecNumber evidence="4">4.2.1.96</ecNumber>
    </recommendedName>
    <alternativeName>
        <fullName evidence="4">4-alpha-hydroxy-tetrahydropterin dehydratase</fullName>
    </alternativeName>
    <alternativeName>
        <fullName evidence="4">Pterin carbinolamine dehydratase</fullName>
        <shortName evidence="4">PCD</shortName>
    </alternativeName>
</protein>
<sequence>MDLSQKKCVACEGGTAPMNRAEAETLVKQLNGWTLSGDRQWISKEFSFKDFAAAMAFANKVAEIAEEEGHHPDLQVRWGKVVVELTTHAVRGLSENDFILAAKLDKVES</sequence>
<dbReference type="PANTHER" id="PTHR12599">
    <property type="entry name" value="PTERIN-4-ALPHA-CARBINOLAMINE DEHYDRATASE"/>
    <property type="match status" value="1"/>
</dbReference>
<dbReference type="GO" id="GO:0008124">
    <property type="term" value="F:4-alpha-hydroxytetrahydrobiopterin dehydratase activity"/>
    <property type="evidence" value="ECO:0007669"/>
    <property type="project" value="UniProtKB-UniRule"/>
</dbReference>
<dbReference type="GO" id="GO:0006729">
    <property type="term" value="P:tetrahydrobiopterin biosynthetic process"/>
    <property type="evidence" value="ECO:0007669"/>
    <property type="project" value="InterPro"/>
</dbReference>
<dbReference type="Pfam" id="PF01329">
    <property type="entry name" value="Pterin_4a"/>
    <property type="match status" value="1"/>
</dbReference>
<dbReference type="Proteomes" id="UP000176914">
    <property type="component" value="Unassembled WGS sequence"/>
</dbReference>
<reference evidence="5 6" key="1">
    <citation type="journal article" date="2016" name="Nat. Commun.">
        <title>Thousands of microbial genomes shed light on interconnected biogeochemical processes in an aquifer system.</title>
        <authorList>
            <person name="Anantharaman K."/>
            <person name="Brown C.T."/>
            <person name="Hug L.A."/>
            <person name="Sharon I."/>
            <person name="Castelle C.J."/>
            <person name="Probst A.J."/>
            <person name="Thomas B.C."/>
            <person name="Singh A."/>
            <person name="Wilkins M.J."/>
            <person name="Karaoz U."/>
            <person name="Brodie E.L."/>
            <person name="Williams K.H."/>
            <person name="Hubbard S.S."/>
            <person name="Banfield J.F."/>
        </authorList>
    </citation>
    <scope>NUCLEOTIDE SEQUENCE [LARGE SCALE GENOMIC DNA]</scope>
</reference>
<dbReference type="CDD" id="cd00913">
    <property type="entry name" value="PCD_DCoH_subfamily_a"/>
    <property type="match status" value="1"/>
</dbReference>
<evidence type="ECO:0000313" key="6">
    <source>
        <dbReference type="Proteomes" id="UP000176914"/>
    </source>
</evidence>
<accession>A0A1F6E4K3</accession>
<dbReference type="InterPro" id="IPR001533">
    <property type="entry name" value="Pterin_deHydtase"/>
</dbReference>
<evidence type="ECO:0000256" key="2">
    <source>
        <dbReference type="ARBA" id="ARBA00006472"/>
    </source>
</evidence>
<name>A0A1F6E4K3_9BACT</name>
<dbReference type="PANTHER" id="PTHR12599:SF0">
    <property type="entry name" value="PTERIN-4-ALPHA-CARBINOLAMINE DEHYDRATASE"/>
    <property type="match status" value="1"/>
</dbReference>
<gene>
    <name evidence="5" type="ORF">A3C20_01920</name>
</gene>
<organism evidence="5 6">
    <name type="scientific">Candidatus Kaiserbacteria bacterium RIFCSPHIGHO2_02_FULL_55_25</name>
    <dbReference type="NCBI Taxonomy" id="1798498"/>
    <lineage>
        <taxon>Bacteria</taxon>
        <taxon>Candidatus Kaiseribacteriota</taxon>
    </lineage>
</organism>
<comment type="similarity">
    <text evidence="2 4">Belongs to the pterin-4-alpha-carbinolamine dehydratase family.</text>
</comment>
<evidence type="ECO:0000256" key="1">
    <source>
        <dbReference type="ARBA" id="ARBA00001554"/>
    </source>
</evidence>
<dbReference type="AlphaFoldDB" id="A0A1F6E4K3"/>
<proteinExistence type="inferred from homology"/>
<dbReference type="EMBL" id="MFLL01000032">
    <property type="protein sequence ID" value="OGG68470.1"/>
    <property type="molecule type" value="Genomic_DNA"/>
</dbReference>
<dbReference type="HAMAP" id="MF_00434">
    <property type="entry name" value="Pterin_4_alpha"/>
    <property type="match status" value="1"/>
</dbReference>
<comment type="catalytic activity">
    <reaction evidence="1 4">
        <text>(4aS,6R)-4a-hydroxy-L-erythro-5,6,7,8-tetrahydrobiopterin = (6R)-L-erythro-6,7-dihydrobiopterin + H2O</text>
        <dbReference type="Rhea" id="RHEA:11920"/>
        <dbReference type="ChEBI" id="CHEBI:15377"/>
        <dbReference type="ChEBI" id="CHEBI:15642"/>
        <dbReference type="ChEBI" id="CHEBI:43120"/>
        <dbReference type="EC" id="4.2.1.96"/>
    </reaction>
</comment>
<dbReference type="SUPFAM" id="SSF55248">
    <property type="entry name" value="PCD-like"/>
    <property type="match status" value="1"/>
</dbReference>
<dbReference type="NCBIfam" id="NF002017">
    <property type="entry name" value="PRK00823.1-2"/>
    <property type="match status" value="1"/>
</dbReference>
<dbReference type="Gene3D" id="3.30.1360.20">
    <property type="entry name" value="Transcriptional coactivator/pterin dehydratase"/>
    <property type="match status" value="1"/>
</dbReference>
<comment type="caution">
    <text evidence="5">The sequence shown here is derived from an EMBL/GenBank/DDBJ whole genome shotgun (WGS) entry which is preliminary data.</text>
</comment>
<evidence type="ECO:0000256" key="3">
    <source>
        <dbReference type="ARBA" id="ARBA00023239"/>
    </source>
</evidence>
<evidence type="ECO:0000256" key="4">
    <source>
        <dbReference type="HAMAP-Rule" id="MF_00434"/>
    </source>
</evidence>
<evidence type="ECO:0000313" key="5">
    <source>
        <dbReference type="EMBL" id="OGG68470.1"/>
    </source>
</evidence>